<dbReference type="AlphaFoldDB" id="A0A8K0KBK2"/>
<protein>
    <submittedName>
        <fullName evidence="8">Uncharacterized protein</fullName>
    </submittedName>
</protein>
<dbReference type="Pfam" id="PF00630">
    <property type="entry name" value="Filamin"/>
    <property type="match status" value="1"/>
</dbReference>
<dbReference type="Gene3D" id="2.60.40.10">
    <property type="entry name" value="Immunoglobulins"/>
    <property type="match status" value="1"/>
</dbReference>
<comment type="caution">
    <text evidence="8">The sequence shown here is derived from an EMBL/GenBank/DDBJ whole genome shotgun (WGS) entry which is preliminary data.</text>
</comment>
<dbReference type="SUPFAM" id="SSF63829">
    <property type="entry name" value="Calcium-dependent phosphotriesterase"/>
    <property type="match status" value="1"/>
</dbReference>
<dbReference type="Gene3D" id="2.120.10.30">
    <property type="entry name" value="TolB, C-terminal domain"/>
    <property type="match status" value="2"/>
</dbReference>
<keyword evidence="3" id="KW-0863">Zinc-finger</keyword>
<feature type="repeat" description="NHL" evidence="6">
    <location>
        <begin position="336"/>
        <end position="366"/>
    </location>
</feature>
<dbReference type="GO" id="GO:0008270">
    <property type="term" value="F:zinc ion binding"/>
    <property type="evidence" value="ECO:0007669"/>
    <property type="project" value="UniProtKB-KW"/>
</dbReference>
<evidence type="ECO:0000313" key="8">
    <source>
        <dbReference type="EMBL" id="KAG8231372.1"/>
    </source>
</evidence>
<gene>
    <name evidence="8" type="ORF">J437_LFUL008920</name>
</gene>
<reference evidence="8" key="1">
    <citation type="submission" date="2013-04" db="EMBL/GenBank/DDBJ databases">
        <authorList>
            <person name="Qu J."/>
            <person name="Murali S.C."/>
            <person name="Bandaranaike D."/>
            <person name="Bellair M."/>
            <person name="Blankenburg K."/>
            <person name="Chao H."/>
            <person name="Dinh H."/>
            <person name="Doddapaneni H."/>
            <person name="Downs B."/>
            <person name="Dugan-Rocha S."/>
            <person name="Elkadiri S."/>
            <person name="Gnanaolivu R.D."/>
            <person name="Hernandez B."/>
            <person name="Javaid M."/>
            <person name="Jayaseelan J.C."/>
            <person name="Lee S."/>
            <person name="Li M."/>
            <person name="Ming W."/>
            <person name="Munidasa M."/>
            <person name="Muniz J."/>
            <person name="Nguyen L."/>
            <person name="Ongeri F."/>
            <person name="Osuji N."/>
            <person name="Pu L.-L."/>
            <person name="Puazo M."/>
            <person name="Qu C."/>
            <person name="Quiroz J."/>
            <person name="Raj R."/>
            <person name="Weissenberger G."/>
            <person name="Xin Y."/>
            <person name="Zou X."/>
            <person name="Han Y."/>
            <person name="Richards S."/>
            <person name="Worley K."/>
            <person name="Muzny D."/>
            <person name="Gibbs R."/>
        </authorList>
    </citation>
    <scope>NUCLEOTIDE SEQUENCE</scope>
    <source>
        <strain evidence="8">Sampled in the wild</strain>
    </source>
</reference>
<dbReference type="OrthoDB" id="252722at2759"/>
<feature type="compositionally biased region" description="Low complexity" evidence="7">
    <location>
        <begin position="405"/>
        <end position="414"/>
    </location>
</feature>
<organism evidence="8 9">
    <name type="scientific">Ladona fulva</name>
    <name type="common">Scarce chaser dragonfly</name>
    <name type="synonym">Libellula fulva</name>
    <dbReference type="NCBI Taxonomy" id="123851"/>
    <lineage>
        <taxon>Eukaryota</taxon>
        <taxon>Metazoa</taxon>
        <taxon>Ecdysozoa</taxon>
        <taxon>Arthropoda</taxon>
        <taxon>Hexapoda</taxon>
        <taxon>Insecta</taxon>
        <taxon>Pterygota</taxon>
        <taxon>Palaeoptera</taxon>
        <taxon>Odonata</taxon>
        <taxon>Epiprocta</taxon>
        <taxon>Anisoptera</taxon>
        <taxon>Libelluloidea</taxon>
        <taxon>Libellulidae</taxon>
        <taxon>Ladona</taxon>
    </lineage>
</organism>
<evidence type="ECO:0000313" key="9">
    <source>
        <dbReference type="Proteomes" id="UP000792457"/>
    </source>
</evidence>
<name>A0A8K0KBK2_LADFU</name>
<dbReference type="GO" id="GO:0043161">
    <property type="term" value="P:proteasome-mediated ubiquitin-dependent protein catabolic process"/>
    <property type="evidence" value="ECO:0007669"/>
    <property type="project" value="TreeGrafter"/>
</dbReference>
<dbReference type="PROSITE" id="PS51125">
    <property type="entry name" value="NHL"/>
    <property type="match status" value="2"/>
</dbReference>
<evidence type="ECO:0000256" key="2">
    <source>
        <dbReference type="ARBA" id="ARBA00022737"/>
    </source>
</evidence>
<dbReference type="PANTHER" id="PTHR24104">
    <property type="entry name" value="E3 UBIQUITIN-PROTEIN LIGASE NHLRC1-RELATED"/>
    <property type="match status" value="1"/>
</dbReference>
<evidence type="ECO:0000256" key="4">
    <source>
        <dbReference type="ARBA" id="ARBA00022833"/>
    </source>
</evidence>
<dbReference type="SUPFAM" id="SSF81296">
    <property type="entry name" value="E set domains"/>
    <property type="match status" value="1"/>
</dbReference>
<feature type="repeat" description="Filamin" evidence="5">
    <location>
        <begin position="130"/>
        <end position="211"/>
    </location>
</feature>
<dbReference type="PROSITE" id="PS50194">
    <property type="entry name" value="FILAMIN_REPEAT"/>
    <property type="match status" value="1"/>
</dbReference>
<keyword evidence="4" id="KW-0862">Zinc</keyword>
<dbReference type="Proteomes" id="UP000792457">
    <property type="component" value="Unassembled WGS sequence"/>
</dbReference>
<dbReference type="GO" id="GO:0000209">
    <property type="term" value="P:protein polyubiquitination"/>
    <property type="evidence" value="ECO:0007669"/>
    <property type="project" value="TreeGrafter"/>
</dbReference>
<dbReference type="InterPro" id="IPR001258">
    <property type="entry name" value="NHL_repeat"/>
</dbReference>
<sequence length="542" mass="58107">MQYQVEVRNITQKISSLSEKLDTVGSLGEPRENAFLTCEFKLSNNSHADKQSLSTFSESLGAISSDDDKEKSLEKLRELLKTFGRVRTSTTFPGLCNLVLENMSAKQMNGQEVGAAAPVTACLEATAMLYTVDYHGVPRSTGGDPLRVELVQETSSDSVEEERGRQLDVRIRDIGDGSYHLTFRPPAAGTYALKVNVFDRPIRDCPFRFEATEHNNPLRVFGSHGSGKDGFHQPVAVAVDDTCNSPKSSLIYVVDTGNSRIKVLTADLDFLRHVECEDLAGCSCTGVALARKPDGSKGENGKWSPSNLVLVNWRTKVVSEITAEGETVKSFSYPSFVEPVAVAVDSRGNILVADNGTSSVIVFDSEGKVLFVIGGASKGEDGSEKVSSGRIQGTSSGSRGIHQRSGTSSAGAAGKAKGRFGLISSVAVGPGDEIIVSDSRIQIFSSSGEYLRDVESRVPHNFVVYLQELLFCETCDTVFCTQCTAANGGFSAGVHGTSSSSSNGGCEHTVIPFSIAIKRMSEILLYKANECISKAYGIILIL</sequence>
<dbReference type="EMBL" id="KZ308553">
    <property type="protein sequence ID" value="KAG8231372.1"/>
    <property type="molecule type" value="Genomic_DNA"/>
</dbReference>
<dbReference type="InterPro" id="IPR014756">
    <property type="entry name" value="Ig_E-set"/>
</dbReference>
<evidence type="ECO:0000256" key="3">
    <source>
        <dbReference type="ARBA" id="ARBA00022771"/>
    </source>
</evidence>
<dbReference type="InterPro" id="IPR011042">
    <property type="entry name" value="6-blade_b-propeller_TolB-like"/>
</dbReference>
<dbReference type="PANTHER" id="PTHR24104:SF25">
    <property type="entry name" value="PROTEIN LIN-41"/>
    <property type="match status" value="1"/>
</dbReference>
<keyword evidence="2" id="KW-0677">Repeat</keyword>
<feature type="region of interest" description="Disordered" evidence="7">
    <location>
        <begin position="378"/>
        <end position="414"/>
    </location>
</feature>
<evidence type="ECO:0000256" key="6">
    <source>
        <dbReference type="PROSITE-ProRule" id="PRU00504"/>
    </source>
</evidence>
<accession>A0A8K0KBK2</accession>
<proteinExistence type="predicted"/>
<dbReference type="Pfam" id="PF01436">
    <property type="entry name" value="NHL"/>
    <property type="match status" value="1"/>
</dbReference>
<dbReference type="InterPro" id="IPR013783">
    <property type="entry name" value="Ig-like_fold"/>
</dbReference>
<dbReference type="SMART" id="SM00557">
    <property type="entry name" value="IG_FLMN"/>
    <property type="match status" value="1"/>
</dbReference>
<dbReference type="InterPro" id="IPR050952">
    <property type="entry name" value="TRIM-NHL_E3_ligases"/>
</dbReference>
<dbReference type="InterPro" id="IPR017868">
    <property type="entry name" value="Filamin/ABP280_repeat-like"/>
</dbReference>
<dbReference type="InterPro" id="IPR001298">
    <property type="entry name" value="Filamin/ABP280_rpt"/>
</dbReference>
<keyword evidence="9" id="KW-1185">Reference proteome</keyword>
<reference evidence="8" key="2">
    <citation type="submission" date="2017-10" db="EMBL/GenBank/DDBJ databases">
        <title>Ladona fulva Genome sequencing and assembly.</title>
        <authorList>
            <person name="Murali S."/>
            <person name="Richards S."/>
            <person name="Bandaranaike D."/>
            <person name="Bellair M."/>
            <person name="Blankenburg K."/>
            <person name="Chao H."/>
            <person name="Dinh H."/>
            <person name="Doddapaneni H."/>
            <person name="Dugan-Rocha S."/>
            <person name="Elkadiri S."/>
            <person name="Gnanaolivu R."/>
            <person name="Hernandez B."/>
            <person name="Skinner E."/>
            <person name="Javaid M."/>
            <person name="Lee S."/>
            <person name="Li M."/>
            <person name="Ming W."/>
            <person name="Munidasa M."/>
            <person name="Muniz J."/>
            <person name="Nguyen L."/>
            <person name="Hughes D."/>
            <person name="Osuji N."/>
            <person name="Pu L.-L."/>
            <person name="Puazo M."/>
            <person name="Qu C."/>
            <person name="Quiroz J."/>
            <person name="Raj R."/>
            <person name="Weissenberger G."/>
            <person name="Xin Y."/>
            <person name="Zou X."/>
            <person name="Han Y."/>
            <person name="Worley K."/>
            <person name="Muzny D."/>
            <person name="Gibbs R."/>
        </authorList>
    </citation>
    <scope>NUCLEOTIDE SEQUENCE</scope>
    <source>
        <strain evidence="8">Sampled in the wild</strain>
    </source>
</reference>
<evidence type="ECO:0000256" key="1">
    <source>
        <dbReference type="ARBA" id="ARBA00022723"/>
    </source>
</evidence>
<evidence type="ECO:0000256" key="7">
    <source>
        <dbReference type="SAM" id="MobiDB-lite"/>
    </source>
</evidence>
<feature type="compositionally biased region" description="Polar residues" evidence="7">
    <location>
        <begin position="385"/>
        <end position="398"/>
    </location>
</feature>
<feature type="repeat" description="NHL" evidence="6">
    <location>
        <begin position="218"/>
        <end position="267"/>
    </location>
</feature>
<dbReference type="GO" id="GO:0005737">
    <property type="term" value="C:cytoplasm"/>
    <property type="evidence" value="ECO:0007669"/>
    <property type="project" value="UniProtKB-SubCell"/>
</dbReference>
<evidence type="ECO:0000256" key="5">
    <source>
        <dbReference type="PROSITE-ProRule" id="PRU00087"/>
    </source>
</evidence>
<dbReference type="GO" id="GO:0061630">
    <property type="term" value="F:ubiquitin protein ligase activity"/>
    <property type="evidence" value="ECO:0007669"/>
    <property type="project" value="TreeGrafter"/>
</dbReference>
<keyword evidence="1" id="KW-0479">Metal-binding</keyword>